<name>A0A8W8LXH7_MAGGI</name>
<protein>
    <recommendedName>
        <fullName evidence="2">DUF908 domain-containing protein</fullName>
    </recommendedName>
</protein>
<dbReference type="Pfam" id="PF06012">
    <property type="entry name" value="DUF908"/>
    <property type="match status" value="1"/>
</dbReference>
<evidence type="ECO:0000256" key="1">
    <source>
        <dbReference type="SAM" id="Phobius"/>
    </source>
</evidence>
<keyword evidence="1" id="KW-0812">Transmembrane</keyword>
<proteinExistence type="predicted"/>
<keyword evidence="4" id="KW-1185">Reference proteome</keyword>
<reference evidence="3" key="1">
    <citation type="submission" date="2022-08" db="UniProtKB">
        <authorList>
            <consortium name="EnsemblMetazoa"/>
        </authorList>
    </citation>
    <scope>IDENTIFICATION</scope>
    <source>
        <strain evidence="3">05x7-T-G4-1.051#20</strain>
    </source>
</reference>
<organism evidence="3 4">
    <name type="scientific">Magallana gigas</name>
    <name type="common">Pacific oyster</name>
    <name type="synonym">Crassostrea gigas</name>
    <dbReference type="NCBI Taxonomy" id="29159"/>
    <lineage>
        <taxon>Eukaryota</taxon>
        <taxon>Metazoa</taxon>
        <taxon>Spiralia</taxon>
        <taxon>Lophotrochozoa</taxon>
        <taxon>Mollusca</taxon>
        <taxon>Bivalvia</taxon>
        <taxon>Autobranchia</taxon>
        <taxon>Pteriomorphia</taxon>
        <taxon>Ostreida</taxon>
        <taxon>Ostreoidea</taxon>
        <taxon>Ostreidae</taxon>
        <taxon>Magallana</taxon>
    </lineage>
</organism>
<feature type="transmembrane region" description="Helical" evidence="1">
    <location>
        <begin position="94"/>
        <end position="111"/>
    </location>
</feature>
<feature type="domain" description="DUF908" evidence="2">
    <location>
        <begin position="92"/>
        <end position="208"/>
    </location>
</feature>
<dbReference type="EnsemblMetazoa" id="G30272.1">
    <property type="protein sequence ID" value="G30272.1:cds"/>
    <property type="gene ID" value="G30272"/>
</dbReference>
<sequence>MKIDRNKLKKSTTEVPADCRVLIEKLRNATEEYLYKELQAITTVTSWTYGKCELYHWSDILDKFDEIMEKACKKETEKWTLACDLPSNERLKELLLYILDFTSLLIEHSFSRHLYNSMEHLTTLLSSCDMTVVLGVLNLLYVFSKRSNFITRLSNDKKQGLLVRLTHLAESWGGKDNGFGLAECCKDVPISSFPSSATTLHFEFYVENKD</sequence>
<dbReference type="Proteomes" id="UP000005408">
    <property type="component" value="Unassembled WGS sequence"/>
</dbReference>
<feature type="transmembrane region" description="Helical" evidence="1">
    <location>
        <begin position="123"/>
        <end position="143"/>
    </location>
</feature>
<evidence type="ECO:0000313" key="3">
    <source>
        <dbReference type="EnsemblMetazoa" id="G30272.1:cds"/>
    </source>
</evidence>
<dbReference type="InterPro" id="IPR010309">
    <property type="entry name" value="E3_Ub_ligase_DUF908"/>
</dbReference>
<dbReference type="AlphaFoldDB" id="A0A8W8LXH7"/>
<accession>A0A8W8LXH7</accession>
<keyword evidence="1" id="KW-0472">Membrane</keyword>
<evidence type="ECO:0000259" key="2">
    <source>
        <dbReference type="Pfam" id="PF06012"/>
    </source>
</evidence>
<keyword evidence="1" id="KW-1133">Transmembrane helix</keyword>
<evidence type="ECO:0000313" key="4">
    <source>
        <dbReference type="Proteomes" id="UP000005408"/>
    </source>
</evidence>